<proteinExistence type="predicted"/>
<dbReference type="InterPro" id="IPR039420">
    <property type="entry name" value="WalR-like"/>
</dbReference>
<dbReference type="SUPFAM" id="SSF52172">
    <property type="entry name" value="CheY-like"/>
    <property type="match status" value="1"/>
</dbReference>
<dbReference type="GO" id="GO:0000976">
    <property type="term" value="F:transcription cis-regulatory region binding"/>
    <property type="evidence" value="ECO:0007669"/>
    <property type="project" value="TreeGrafter"/>
</dbReference>
<dbReference type="Gene3D" id="3.40.50.2300">
    <property type="match status" value="1"/>
</dbReference>
<dbReference type="InterPro" id="IPR036388">
    <property type="entry name" value="WH-like_DNA-bd_sf"/>
</dbReference>
<comment type="caution">
    <text evidence="12">The sequence shown here is derived from an EMBL/GenBank/DDBJ whole genome shotgun (WGS) entry which is preliminary data.</text>
</comment>
<dbReference type="FunFam" id="1.10.10.10:FF:000018">
    <property type="entry name" value="DNA-binding response regulator ResD"/>
    <property type="match status" value="1"/>
</dbReference>
<dbReference type="FunFam" id="3.40.50.2300:FF:000001">
    <property type="entry name" value="DNA-binding response regulator PhoB"/>
    <property type="match status" value="1"/>
</dbReference>
<dbReference type="EMBL" id="SBIW01000006">
    <property type="protein sequence ID" value="RWY51218.1"/>
    <property type="molecule type" value="Genomic_DNA"/>
</dbReference>
<evidence type="ECO:0000256" key="8">
    <source>
        <dbReference type="PROSITE-ProRule" id="PRU00169"/>
    </source>
</evidence>
<dbReference type="Pfam" id="PF00486">
    <property type="entry name" value="Trans_reg_C"/>
    <property type="match status" value="1"/>
</dbReference>
<dbReference type="PROSITE" id="PS51755">
    <property type="entry name" value="OMPR_PHOB"/>
    <property type="match status" value="1"/>
</dbReference>
<evidence type="ECO:0000256" key="5">
    <source>
        <dbReference type="ARBA" id="ARBA00023125"/>
    </source>
</evidence>
<sequence length="233" mass="26855">MKKILLVEDDPDIIKLFNLHLNEPAYCLTAFMSGDEAIKSVAKDTFDFVILDIMLPDKDGIEVCRAIRQQQVKTPIMMLSARSEEIDKVLALEMGADDYMTKPFSMRELTARIKAHLRSREPDLQADTQTEIKFKDLLIDNNLKKVCLKNKRVDLTQKEFDLLLQLASNPGKTYSRPELLALVWGYTISDYEHTVTSHINRLRIKLETNLSDPQYILTSWGVGYRFADEIQEQ</sequence>
<name>A0A3S3UUY7_9SPHI</name>
<keyword evidence="4" id="KW-0805">Transcription regulation</keyword>
<dbReference type="InterPro" id="IPR016032">
    <property type="entry name" value="Sig_transdc_resp-reg_C-effctor"/>
</dbReference>
<feature type="domain" description="OmpR/PhoB-type" evidence="11">
    <location>
        <begin position="129"/>
        <end position="228"/>
    </location>
</feature>
<dbReference type="OrthoDB" id="9790442at2"/>
<comment type="function">
    <text evidence="7">This protein is a positive regulator for the phosphate regulon. Transcription of this operon is positively regulated by PhoB and PhoR when phosphate is limited.</text>
</comment>
<feature type="modified residue" description="4-aspartylphosphate" evidence="8">
    <location>
        <position position="52"/>
    </location>
</feature>
<dbReference type="RefSeq" id="WP_128534637.1">
    <property type="nucleotide sequence ID" value="NZ_SBIW01000006.1"/>
</dbReference>
<protein>
    <recommendedName>
        <fullName evidence="1">Phosphate regulon transcriptional regulatory protein PhoB</fullName>
    </recommendedName>
</protein>
<dbReference type="SUPFAM" id="SSF46894">
    <property type="entry name" value="C-terminal effector domain of the bipartite response regulators"/>
    <property type="match status" value="1"/>
</dbReference>
<dbReference type="InterPro" id="IPR011006">
    <property type="entry name" value="CheY-like_superfamily"/>
</dbReference>
<evidence type="ECO:0000259" key="11">
    <source>
        <dbReference type="PROSITE" id="PS51755"/>
    </source>
</evidence>
<evidence type="ECO:0000313" key="13">
    <source>
        <dbReference type="Proteomes" id="UP000286701"/>
    </source>
</evidence>
<evidence type="ECO:0000259" key="10">
    <source>
        <dbReference type="PROSITE" id="PS50110"/>
    </source>
</evidence>
<dbReference type="AlphaFoldDB" id="A0A3S3UUY7"/>
<evidence type="ECO:0000256" key="3">
    <source>
        <dbReference type="ARBA" id="ARBA00023012"/>
    </source>
</evidence>
<dbReference type="Gene3D" id="6.10.250.690">
    <property type="match status" value="1"/>
</dbReference>
<keyword evidence="5 9" id="KW-0238">DNA-binding</keyword>
<dbReference type="InterPro" id="IPR001789">
    <property type="entry name" value="Sig_transdc_resp-reg_receiver"/>
</dbReference>
<dbReference type="PANTHER" id="PTHR48111">
    <property type="entry name" value="REGULATOR OF RPOS"/>
    <property type="match status" value="1"/>
</dbReference>
<reference evidence="12 13" key="1">
    <citation type="submission" date="2019-01" db="EMBL/GenBank/DDBJ databases">
        <title>Mucilaginibacter antarcticum sp. nov., isolated from antarctic soil.</title>
        <authorList>
            <person name="Yan Y.-Q."/>
            <person name="Du Z.-J."/>
        </authorList>
    </citation>
    <scope>NUCLEOTIDE SEQUENCE [LARGE SCALE GENOMIC DNA]</scope>
    <source>
        <strain evidence="12 13">F01003</strain>
    </source>
</reference>
<gene>
    <name evidence="12" type="ORF">EPL05_14245</name>
</gene>
<evidence type="ECO:0000256" key="9">
    <source>
        <dbReference type="PROSITE-ProRule" id="PRU01091"/>
    </source>
</evidence>
<keyword evidence="2 8" id="KW-0597">Phosphoprotein</keyword>
<dbReference type="GO" id="GO:0005829">
    <property type="term" value="C:cytosol"/>
    <property type="evidence" value="ECO:0007669"/>
    <property type="project" value="TreeGrafter"/>
</dbReference>
<evidence type="ECO:0000256" key="4">
    <source>
        <dbReference type="ARBA" id="ARBA00023015"/>
    </source>
</evidence>
<organism evidence="12 13">
    <name type="scientific">Mucilaginibacter gilvus</name>
    <dbReference type="NCBI Taxonomy" id="2305909"/>
    <lineage>
        <taxon>Bacteria</taxon>
        <taxon>Pseudomonadati</taxon>
        <taxon>Bacteroidota</taxon>
        <taxon>Sphingobacteriia</taxon>
        <taxon>Sphingobacteriales</taxon>
        <taxon>Sphingobacteriaceae</taxon>
        <taxon>Mucilaginibacter</taxon>
    </lineage>
</organism>
<feature type="domain" description="Response regulatory" evidence="10">
    <location>
        <begin position="3"/>
        <end position="117"/>
    </location>
</feature>
<dbReference type="SMART" id="SM00862">
    <property type="entry name" value="Trans_reg_C"/>
    <property type="match status" value="1"/>
</dbReference>
<dbReference type="GO" id="GO:0000156">
    <property type="term" value="F:phosphorelay response regulator activity"/>
    <property type="evidence" value="ECO:0007669"/>
    <property type="project" value="TreeGrafter"/>
</dbReference>
<dbReference type="SMART" id="SM00448">
    <property type="entry name" value="REC"/>
    <property type="match status" value="1"/>
</dbReference>
<dbReference type="PROSITE" id="PS50110">
    <property type="entry name" value="RESPONSE_REGULATORY"/>
    <property type="match status" value="1"/>
</dbReference>
<dbReference type="Pfam" id="PF00072">
    <property type="entry name" value="Response_reg"/>
    <property type="match status" value="1"/>
</dbReference>
<keyword evidence="3" id="KW-0902">Two-component regulatory system</keyword>
<dbReference type="Proteomes" id="UP000286701">
    <property type="component" value="Unassembled WGS sequence"/>
</dbReference>
<dbReference type="Gene3D" id="1.10.10.10">
    <property type="entry name" value="Winged helix-like DNA-binding domain superfamily/Winged helix DNA-binding domain"/>
    <property type="match status" value="1"/>
</dbReference>
<dbReference type="PANTHER" id="PTHR48111:SF40">
    <property type="entry name" value="PHOSPHATE REGULON TRANSCRIPTIONAL REGULATORY PROTEIN PHOB"/>
    <property type="match status" value="1"/>
</dbReference>
<evidence type="ECO:0000313" key="12">
    <source>
        <dbReference type="EMBL" id="RWY51218.1"/>
    </source>
</evidence>
<dbReference type="CDD" id="cd00383">
    <property type="entry name" value="trans_reg_C"/>
    <property type="match status" value="1"/>
</dbReference>
<evidence type="ECO:0000256" key="6">
    <source>
        <dbReference type="ARBA" id="ARBA00023163"/>
    </source>
</evidence>
<dbReference type="InterPro" id="IPR001867">
    <property type="entry name" value="OmpR/PhoB-type_DNA-bd"/>
</dbReference>
<keyword evidence="6" id="KW-0804">Transcription</keyword>
<keyword evidence="13" id="KW-1185">Reference proteome</keyword>
<feature type="DNA-binding region" description="OmpR/PhoB-type" evidence="9">
    <location>
        <begin position="129"/>
        <end position="228"/>
    </location>
</feature>
<evidence type="ECO:0000256" key="7">
    <source>
        <dbReference type="ARBA" id="ARBA00024735"/>
    </source>
</evidence>
<accession>A0A3S3UUY7</accession>
<dbReference type="GO" id="GO:0006355">
    <property type="term" value="P:regulation of DNA-templated transcription"/>
    <property type="evidence" value="ECO:0007669"/>
    <property type="project" value="InterPro"/>
</dbReference>
<evidence type="ECO:0000256" key="1">
    <source>
        <dbReference type="ARBA" id="ARBA00013332"/>
    </source>
</evidence>
<dbReference type="GO" id="GO:0032993">
    <property type="term" value="C:protein-DNA complex"/>
    <property type="evidence" value="ECO:0007669"/>
    <property type="project" value="TreeGrafter"/>
</dbReference>
<evidence type="ECO:0000256" key="2">
    <source>
        <dbReference type="ARBA" id="ARBA00022553"/>
    </source>
</evidence>